<accession>C3ZW59</accession>
<proteinExistence type="inferred from homology"/>
<keyword evidence="3" id="KW-0479">Metal-binding</keyword>
<dbReference type="AlphaFoldDB" id="C3ZW59"/>
<dbReference type="Gene3D" id="1.10.630.10">
    <property type="entry name" value="Cytochrome P450"/>
    <property type="match status" value="1"/>
</dbReference>
<dbReference type="PANTHER" id="PTHR24300">
    <property type="entry name" value="CYTOCHROME P450 508A4-RELATED"/>
    <property type="match status" value="1"/>
</dbReference>
<dbReference type="SUPFAM" id="SSF48264">
    <property type="entry name" value="Cytochrome P450"/>
    <property type="match status" value="1"/>
</dbReference>
<evidence type="ECO:0000256" key="4">
    <source>
        <dbReference type="ARBA" id="ARBA00023004"/>
    </source>
</evidence>
<reference evidence="5" key="1">
    <citation type="journal article" date="2008" name="Nature">
        <title>The amphioxus genome and the evolution of the chordate karyotype.</title>
        <authorList>
            <consortium name="US DOE Joint Genome Institute (JGI-PGF)"/>
            <person name="Putnam N.H."/>
            <person name="Butts T."/>
            <person name="Ferrier D.E.K."/>
            <person name="Furlong R.F."/>
            <person name="Hellsten U."/>
            <person name="Kawashima T."/>
            <person name="Robinson-Rechavi M."/>
            <person name="Shoguchi E."/>
            <person name="Terry A."/>
            <person name="Yu J.-K."/>
            <person name="Benito-Gutierrez E.L."/>
            <person name="Dubchak I."/>
            <person name="Garcia-Fernandez J."/>
            <person name="Gibson-Brown J.J."/>
            <person name="Grigoriev I.V."/>
            <person name="Horton A.C."/>
            <person name="de Jong P.J."/>
            <person name="Jurka J."/>
            <person name="Kapitonov V.V."/>
            <person name="Kohara Y."/>
            <person name="Kuroki Y."/>
            <person name="Lindquist E."/>
            <person name="Lucas S."/>
            <person name="Osoegawa K."/>
            <person name="Pennacchio L.A."/>
            <person name="Salamov A.A."/>
            <person name="Satou Y."/>
            <person name="Sauka-Spengler T."/>
            <person name="Schmutz J."/>
            <person name="Shin-I T."/>
            <person name="Toyoda A."/>
            <person name="Bronner-Fraser M."/>
            <person name="Fujiyama A."/>
            <person name="Holland L.Z."/>
            <person name="Holland P.W.H."/>
            <person name="Satoh N."/>
            <person name="Rokhsar D.S."/>
        </authorList>
    </citation>
    <scope>NUCLEOTIDE SEQUENCE [LARGE SCALE GENOMIC DNA]</scope>
    <source>
        <strain evidence="5">S238N-H82</strain>
        <tissue evidence="5">Testes</tissue>
    </source>
</reference>
<name>C3ZW59_BRAFL</name>
<dbReference type="InterPro" id="IPR002401">
    <property type="entry name" value="Cyt_P450_E_grp-I"/>
</dbReference>
<comment type="cofactor">
    <cofactor evidence="1">
        <name>heme</name>
        <dbReference type="ChEBI" id="CHEBI:30413"/>
    </cofactor>
</comment>
<keyword evidence="4" id="KW-0408">Iron</keyword>
<feature type="non-terminal residue" evidence="5">
    <location>
        <position position="110"/>
    </location>
</feature>
<dbReference type="PRINTS" id="PR00463">
    <property type="entry name" value="EP450I"/>
</dbReference>
<dbReference type="EMBL" id="GG666696">
    <property type="protein sequence ID" value="EEN43190.1"/>
    <property type="molecule type" value="Genomic_DNA"/>
</dbReference>
<organism>
    <name type="scientific">Branchiostoma floridae</name>
    <name type="common">Florida lancelet</name>
    <name type="synonym">Amphioxus</name>
    <dbReference type="NCBI Taxonomy" id="7739"/>
    <lineage>
        <taxon>Eukaryota</taxon>
        <taxon>Metazoa</taxon>
        <taxon>Chordata</taxon>
        <taxon>Cephalochordata</taxon>
        <taxon>Leptocardii</taxon>
        <taxon>Amphioxiformes</taxon>
        <taxon>Branchiostomatidae</taxon>
        <taxon>Branchiostoma</taxon>
    </lineage>
</organism>
<dbReference type="GO" id="GO:0020037">
    <property type="term" value="F:heme binding"/>
    <property type="evidence" value="ECO:0007669"/>
    <property type="project" value="InterPro"/>
</dbReference>
<dbReference type="InterPro" id="IPR050182">
    <property type="entry name" value="Cytochrome_P450_fam2"/>
</dbReference>
<dbReference type="Pfam" id="PF00067">
    <property type="entry name" value="p450"/>
    <property type="match status" value="1"/>
</dbReference>
<dbReference type="GO" id="GO:0016705">
    <property type="term" value="F:oxidoreductase activity, acting on paired donors, with incorporation or reduction of molecular oxygen"/>
    <property type="evidence" value="ECO:0007669"/>
    <property type="project" value="InterPro"/>
</dbReference>
<dbReference type="eggNOG" id="KOG0156">
    <property type="taxonomic scope" value="Eukaryota"/>
</dbReference>
<dbReference type="InParanoid" id="C3ZW59"/>
<dbReference type="InterPro" id="IPR036396">
    <property type="entry name" value="Cyt_P450_sf"/>
</dbReference>
<dbReference type="InterPro" id="IPR001128">
    <property type="entry name" value="Cyt_P450"/>
</dbReference>
<evidence type="ECO:0000256" key="3">
    <source>
        <dbReference type="ARBA" id="ARBA00022723"/>
    </source>
</evidence>
<evidence type="ECO:0000256" key="1">
    <source>
        <dbReference type="ARBA" id="ARBA00001971"/>
    </source>
</evidence>
<protein>
    <submittedName>
        <fullName evidence="5">Uncharacterized protein</fullName>
    </submittedName>
</protein>
<dbReference type="PANTHER" id="PTHR24300:SF404">
    <property type="entry name" value="CYTOCHROME P450 2D6-LIKE"/>
    <property type="match status" value="1"/>
</dbReference>
<comment type="similarity">
    <text evidence="2">Belongs to the cytochrome P450 family.</text>
</comment>
<evidence type="ECO:0000313" key="5">
    <source>
        <dbReference type="EMBL" id="EEN43190.1"/>
    </source>
</evidence>
<sequence>MEMGRNVVRVIRKTLGMDEFSELEIMKVCGILTRWWPVFGHLFSLGRAPHLKFTEWRRQYGDVFTVRFGLNDVVVLNGYTVVKDALVSRSELFASRPPSYVFDIITGVGK</sequence>
<dbReference type="GO" id="GO:0004497">
    <property type="term" value="F:monooxygenase activity"/>
    <property type="evidence" value="ECO:0007669"/>
    <property type="project" value="InterPro"/>
</dbReference>
<dbReference type="GO" id="GO:0005506">
    <property type="term" value="F:iron ion binding"/>
    <property type="evidence" value="ECO:0007669"/>
    <property type="project" value="InterPro"/>
</dbReference>
<evidence type="ECO:0000256" key="2">
    <source>
        <dbReference type="ARBA" id="ARBA00010617"/>
    </source>
</evidence>
<gene>
    <name evidence="5" type="ORF">BRAFLDRAFT_102063</name>
</gene>